<keyword evidence="3" id="KW-1185">Reference proteome</keyword>
<feature type="domain" description="BRO1" evidence="1">
    <location>
        <begin position="10"/>
        <end position="103"/>
    </location>
</feature>
<comment type="caution">
    <text evidence="2">The sequence shown here is derived from an EMBL/GenBank/DDBJ whole genome shotgun (WGS) entry which is preliminary data.</text>
</comment>
<evidence type="ECO:0000313" key="3">
    <source>
        <dbReference type="Proteomes" id="UP001341840"/>
    </source>
</evidence>
<dbReference type="InterPro" id="IPR004328">
    <property type="entry name" value="BRO1_dom"/>
</dbReference>
<dbReference type="PANTHER" id="PTHR23031">
    <property type="entry name" value="RHOPHILIN"/>
    <property type="match status" value="1"/>
</dbReference>
<accession>A0ABU6RK63</accession>
<dbReference type="InterPro" id="IPR038499">
    <property type="entry name" value="BRO1_sf"/>
</dbReference>
<dbReference type="EMBL" id="JASCZI010030652">
    <property type="protein sequence ID" value="MED6124118.1"/>
    <property type="molecule type" value="Genomic_DNA"/>
</dbReference>
<dbReference type="Pfam" id="PF03097">
    <property type="entry name" value="BRO1"/>
    <property type="match status" value="1"/>
</dbReference>
<dbReference type="PANTHER" id="PTHR23031:SF15">
    <property type="entry name" value="LD12055P"/>
    <property type="match status" value="1"/>
</dbReference>
<evidence type="ECO:0000313" key="2">
    <source>
        <dbReference type="EMBL" id="MED6124118.1"/>
    </source>
</evidence>
<sequence length="128" mass="14146">MTNLSNLPIFVWYNAFNPQEGSSQHNIHLEKASVIFNLGALCTLIASSCDLTTIQGHYVAMDALNDALHWFLMLPHEANKISATIDLSLECIQMVRDIITAQIADLTRNPHSHSDGSPIAGYPVSLHY</sequence>
<proteinExistence type="predicted"/>
<dbReference type="Gene3D" id="1.25.40.280">
    <property type="entry name" value="alix/aip1 like domains"/>
    <property type="match status" value="1"/>
</dbReference>
<protein>
    <recommendedName>
        <fullName evidence="1">BRO1 domain-containing protein</fullName>
    </recommendedName>
</protein>
<gene>
    <name evidence="2" type="ORF">PIB30_056078</name>
</gene>
<organism evidence="2 3">
    <name type="scientific">Stylosanthes scabra</name>
    <dbReference type="NCBI Taxonomy" id="79078"/>
    <lineage>
        <taxon>Eukaryota</taxon>
        <taxon>Viridiplantae</taxon>
        <taxon>Streptophyta</taxon>
        <taxon>Embryophyta</taxon>
        <taxon>Tracheophyta</taxon>
        <taxon>Spermatophyta</taxon>
        <taxon>Magnoliopsida</taxon>
        <taxon>eudicotyledons</taxon>
        <taxon>Gunneridae</taxon>
        <taxon>Pentapetalae</taxon>
        <taxon>rosids</taxon>
        <taxon>fabids</taxon>
        <taxon>Fabales</taxon>
        <taxon>Fabaceae</taxon>
        <taxon>Papilionoideae</taxon>
        <taxon>50 kb inversion clade</taxon>
        <taxon>dalbergioids sensu lato</taxon>
        <taxon>Dalbergieae</taxon>
        <taxon>Pterocarpus clade</taxon>
        <taxon>Stylosanthes</taxon>
    </lineage>
</organism>
<evidence type="ECO:0000259" key="1">
    <source>
        <dbReference type="Pfam" id="PF03097"/>
    </source>
</evidence>
<reference evidence="2 3" key="1">
    <citation type="journal article" date="2023" name="Plants (Basel)">
        <title>Bridging the Gap: Combining Genomics and Transcriptomics Approaches to Understand Stylosanthes scabra, an Orphan Legume from the Brazilian Caatinga.</title>
        <authorList>
            <person name="Ferreira-Neto J.R.C."/>
            <person name="da Silva M.D."/>
            <person name="Binneck E."/>
            <person name="de Melo N.F."/>
            <person name="da Silva R.H."/>
            <person name="de Melo A.L.T.M."/>
            <person name="Pandolfi V."/>
            <person name="Bustamante F.O."/>
            <person name="Brasileiro-Vidal A.C."/>
            <person name="Benko-Iseppon A.M."/>
        </authorList>
    </citation>
    <scope>NUCLEOTIDE SEQUENCE [LARGE SCALE GENOMIC DNA]</scope>
    <source>
        <tissue evidence="2">Leaves</tissue>
    </source>
</reference>
<name>A0ABU6RK63_9FABA</name>
<dbReference type="Proteomes" id="UP001341840">
    <property type="component" value="Unassembled WGS sequence"/>
</dbReference>
<dbReference type="InterPro" id="IPR047138">
    <property type="entry name" value="RHPN1_2"/>
</dbReference>